<evidence type="ECO:0000313" key="2">
    <source>
        <dbReference type="EMBL" id="ONK66540.1"/>
    </source>
</evidence>
<dbReference type="PANTHER" id="PTHR47990">
    <property type="entry name" value="2-OXOGLUTARATE (2OG) AND FE(II)-DEPENDENT OXYGENASE SUPERFAMILY PROTEIN-RELATED"/>
    <property type="match status" value="1"/>
</dbReference>
<dbReference type="EMBL" id="CM007386">
    <property type="protein sequence ID" value="ONK66540.1"/>
    <property type="molecule type" value="Genomic_DNA"/>
</dbReference>
<dbReference type="Proteomes" id="UP000243459">
    <property type="component" value="Chromosome 6"/>
</dbReference>
<proteinExistence type="predicted"/>
<name>A0A5P1ERA5_ASPOF</name>
<feature type="domain" description="Fe2OG dioxygenase" evidence="1">
    <location>
        <begin position="1"/>
        <end position="95"/>
    </location>
</feature>
<dbReference type="Gramene" id="ONK66540">
    <property type="protein sequence ID" value="ONK66540"/>
    <property type="gene ID" value="A4U43_C06F9250"/>
</dbReference>
<reference evidence="3" key="1">
    <citation type="journal article" date="2017" name="Nat. Commun.">
        <title>The asparagus genome sheds light on the origin and evolution of a young Y chromosome.</title>
        <authorList>
            <person name="Harkess A."/>
            <person name="Zhou J."/>
            <person name="Xu C."/>
            <person name="Bowers J.E."/>
            <person name="Van der Hulst R."/>
            <person name="Ayyampalayam S."/>
            <person name="Mercati F."/>
            <person name="Riccardi P."/>
            <person name="McKain M.R."/>
            <person name="Kakrana A."/>
            <person name="Tang H."/>
            <person name="Ray J."/>
            <person name="Groenendijk J."/>
            <person name="Arikit S."/>
            <person name="Mathioni S.M."/>
            <person name="Nakano M."/>
            <person name="Shan H."/>
            <person name="Telgmann-Rauber A."/>
            <person name="Kanno A."/>
            <person name="Yue Z."/>
            <person name="Chen H."/>
            <person name="Li W."/>
            <person name="Chen Y."/>
            <person name="Xu X."/>
            <person name="Zhang Y."/>
            <person name="Luo S."/>
            <person name="Chen H."/>
            <person name="Gao J."/>
            <person name="Mao Z."/>
            <person name="Pires J.C."/>
            <person name="Luo M."/>
            <person name="Kudrna D."/>
            <person name="Wing R.A."/>
            <person name="Meyers B.C."/>
            <person name="Yi K."/>
            <person name="Kong H."/>
            <person name="Lavrijsen P."/>
            <person name="Sunseri F."/>
            <person name="Falavigna A."/>
            <person name="Ye Y."/>
            <person name="Leebens-Mack J.H."/>
            <person name="Chen G."/>
        </authorList>
    </citation>
    <scope>NUCLEOTIDE SEQUENCE [LARGE SCALE GENOMIC DNA]</scope>
    <source>
        <strain evidence="3">cv. DH0086</strain>
    </source>
</reference>
<dbReference type="OMA" id="ITIICED"/>
<dbReference type="InterPro" id="IPR044861">
    <property type="entry name" value="IPNS-like_FE2OG_OXY"/>
</dbReference>
<sequence length="145" mass="16499">MIKYTAPAKEEPAVGLSEHTDINYLTILCQNEVQGLKIITKEGEWIPVDPGNDYFVVFVGESLKAWSNGRLHPPLHQVVFRGLKDRLTCAVFLKPKPGQVVNTAPEFVSYDHPRLYKPFSYGEFHEYSKTVFTDRVNILKNYAGI</sequence>
<dbReference type="Gene3D" id="2.60.120.330">
    <property type="entry name" value="B-lactam Antibiotic, Isopenicillin N Synthase, Chain"/>
    <property type="match status" value="1"/>
</dbReference>
<protein>
    <recommendedName>
        <fullName evidence="1">Fe2OG dioxygenase domain-containing protein</fullName>
    </recommendedName>
</protein>
<dbReference type="Pfam" id="PF03171">
    <property type="entry name" value="2OG-FeII_Oxy"/>
    <property type="match status" value="1"/>
</dbReference>
<dbReference type="InterPro" id="IPR027443">
    <property type="entry name" value="IPNS-like_sf"/>
</dbReference>
<accession>A0A5P1ERA5</accession>
<dbReference type="AlphaFoldDB" id="A0A5P1ERA5"/>
<gene>
    <name evidence="2" type="ORF">A4U43_C06F9250</name>
</gene>
<keyword evidence="3" id="KW-1185">Reference proteome</keyword>
<dbReference type="PROSITE" id="PS51471">
    <property type="entry name" value="FE2OG_OXY"/>
    <property type="match status" value="1"/>
</dbReference>
<organism evidence="2 3">
    <name type="scientific">Asparagus officinalis</name>
    <name type="common">Garden asparagus</name>
    <dbReference type="NCBI Taxonomy" id="4686"/>
    <lineage>
        <taxon>Eukaryota</taxon>
        <taxon>Viridiplantae</taxon>
        <taxon>Streptophyta</taxon>
        <taxon>Embryophyta</taxon>
        <taxon>Tracheophyta</taxon>
        <taxon>Spermatophyta</taxon>
        <taxon>Magnoliopsida</taxon>
        <taxon>Liliopsida</taxon>
        <taxon>Asparagales</taxon>
        <taxon>Asparagaceae</taxon>
        <taxon>Asparagoideae</taxon>
        <taxon>Asparagus</taxon>
    </lineage>
</organism>
<dbReference type="SUPFAM" id="SSF51197">
    <property type="entry name" value="Clavaminate synthase-like"/>
    <property type="match status" value="1"/>
</dbReference>
<dbReference type="InterPro" id="IPR005123">
    <property type="entry name" value="Oxoglu/Fe-dep_dioxygenase_dom"/>
</dbReference>
<evidence type="ECO:0000313" key="3">
    <source>
        <dbReference type="Proteomes" id="UP000243459"/>
    </source>
</evidence>
<evidence type="ECO:0000259" key="1">
    <source>
        <dbReference type="PROSITE" id="PS51471"/>
    </source>
</evidence>
<dbReference type="InterPro" id="IPR050231">
    <property type="entry name" value="Iron_ascorbate_oxido_reductase"/>
</dbReference>